<dbReference type="EMBL" id="JACDUR010000010">
    <property type="protein sequence ID" value="MBA2897061.1"/>
    <property type="molecule type" value="Genomic_DNA"/>
</dbReference>
<organism evidence="1 2">
    <name type="scientific">Nonomuraea soli</name>
    <dbReference type="NCBI Taxonomy" id="1032476"/>
    <lineage>
        <taxon>Bacteria</taxon>
        <taxon>Bacillati</taxon>
        <taxon>Actinomycetota</taxon>
        <taxon>Actinomycetes</taxon>
        <taxon>Streptosporangiales</taxon>
        <taxon>Streptosporangiaceae</taxon>
        <taxon>Nonomuraea</taxon>
    </lineage>
</organism>
<dbReference type="RefSeq" id="WP_181615781.1">
    <property type="nucleotide sequence ID" value="NZ_BAABAM010000010.1"/>
</dbReference>
<dbReference type="AlphaFoldDB" id="A0A7W0CTH8"/>
<dbReference type="Proteomes" id="UP000530928">
    <property type="component" value="Unassembled WGS sequence"/>
</dbReference>
<gene>
    <name evidence="1" type="ORF">HNR30_008457</name>
</gene>
<protein>
    <submittedName>
        <fullName evidence="1">Uncharacterized protein</fullName>
    </submittedName>
</protein>
<evidence type="ECO:0000313" key="1">
    <source>
        <dbReference type="EMBL" id="MBA2897061.1"/>
    </source>
</evidence>
<reference evidence="1 2" key="1">
    <citation type="submission" date="2020-07" db="EMBL/GenBank/DDBJ databases">
        <title>Genomic Encyclopedia of Type Strains, Phase IV (KMG-IV): sequencing the most valuable type-strain genomes for metagenomic binning, comparative biology and taxonomic classification.</title>
        <authorList>
            <person name="Goeker M."/>
        </authorList>
    </citation>
    <scope>NUCLEOTIDE SEQUENCE [LARGE SCALE GENOMIC DNA]</scope>
    <source>
        <strain evidence="1 2">DSM 45533</strain>
    </source>
</reference>
<sequence>MSCLEHENLAAMLDVLVYENVLLAWSLERPDGYEVVLHDGDSMMMTCEQVEMWVLGAFATYLAFIDHGRITPRILGG</sequence>
<proteinExistence type="predicted"/>
<evidence type="ECO:0000313" key="2">
    <source>
        <dbReference type="Proteomes" id="UP000530928"/>
    </source>
</evidence>
<name>A0A7W0CTH8_9ACTN</name>
<accession>A0A7W0CTH8</accession>
<keyword evidence="2" id="KW-1185">Reference proteome</keyword>
<comment type="caution">
    <text evidence="1">The sequence shown here is derived from an EMBL/GenBank/DDBJ whole genome shotgun (WGS) entry which is preliminary data.</text>
</comment>